<dbReference type="GO" id="GO:0016747">
    <property type="term" value="F:acyltransferase activity, transferring groups other than amino-acyl groups"/>
    <property type="evidence" value="ECO:0007669"/>
    <property type="project" value="InterPro"/>
</dbReference>
<evidence type="ECO:0000313" key="2">
    <source>
        <dbReference type="EnsemblMetazoa" id="AGAP028434-PA"/>
    </source>
</evidence>
<dbReference type="Pfam" id="PF01757">
    <property type="entry name" value="Acyl_transf_3"/>
    <property type="match status" value="1"/>
</dbReference>
<accession>A0A1S4HEL1</accession>
<evidence type="ECO:0000313" key="3">
    <source>
        <dbReference type="Proteomes" id="UP000007062"/>
    </source>
</evidence>
<dbReference type="VEuPathDB" id="VectorBase:AGAP028434"/>
<reference evidence="2 3" key="2">
    <citation type="journal article" date="2004" name="Trends Parasitol.">
        <title>The Anopheles gambiae genome: an update.</title>
        <authorList>
            <person name="Mongin E."/>
            <person name="Louis C."/>
            <person name="Holt R.A."/>
            <person name="Birney E."/>
            <person name="Collins F.H."/>
        </authorList>
    </citation>
    <scope>NUCLEOTIDE SEQUENCE [LARGE SCALE GENOMIC DNA]</scope>
    <source>
        <strain evidence="2 3">PEST</strain>
    </source>
</reference>
<dbReference type="InterPro" id="IPR052728">
    <property type="entry name" value="O2_lipid_transport_reg"/>
</dbReference>
<protein>
    <submittedName>
        <fullName evidence="2">Acyl_transf_3 domain-containing protein</fullName>
    </submittedName>
</protein>
<dbReference type="PANTHER" id="PTHR11161:SF22">
    <property type="entry name" value="ACYLTRANSFERASE 3 DOMAIN-CONTAINING PROTEIN-RELATED"/>
    <property type="match status" value="1"/>
</dbReference>
<sequence length="627" mass="73084">MYLLVEGGIVLSLALGCALCDQLDSANNVIIPQIYEYEDFYTCRRKFKNFVYCVSDTTLQPNTSSNLWKRILQLQSNRRNFPHDQLERGLCLNEYYDDVTLNNDTYKLLDIYISSKIYNQYGLNSHSKINSCWTTTHFAQHRTFGECFFVFISLLLILTTSFATWKELNNSATDSIIIKSFSLRRNLQWLWVASKPNSLRYLEGLRALGTLTILIVHSQLPIIRMPVWNTEDLESQANHVMFPLINSANTHMIQFFFTLGGMVFGISCLTHFERFPEFKIMYFLKKILRRLIRLLPAYAFIIFYQATWYKRMKQGPLEYKFNDYCLEHWWTNLLFINNYIQPTKPCLQFSWYLGADFQLFLIGSVLLMAVWKYPHMKNPLISMMILVALLTPAYVIYNTSTDATMNFDMRHALAELRTYDHFLKYYLPSHTNISSYFFGIIAAMMYMKFTRSDSQHIIKPLLKKLLTFSLVVLFSLNAFTTFLPFVNIDNKKSIFNAIFGSLLKCSWGCSYSILFLVFELKSKSRLINVLSHNLMHYLAKISYCVYIVQYSVIYGLYTNFHVPMIYGGFNMLLLTSAIILLTLICAMFLYLAIEAPIVQIGNKYITSLSANNTSSKNVIEIKQIKQL</sequence>
<reference evidence="2 3" key="1">
    <citation type="journal article" date="2002" name="Science">
        <title>The genome sequence of the malaria mosquito Anopheles gambiae.</title>
        <authorList>
            <person name="Holt R.A."/>
            <person name="Subramanian G.M."/>
            <person name="Halpern A."/>
            <person name="Sutton G.G."/>
            <person name="Charlab R."/>
            <person name="Nusskern D.R."/>
            <person name="Wincker P."/>
            <person name="Clark A.G."/>
            <person name="Ribeiro J.M."/>
            <person name="Wides R."/>
            <person name="Salzberg S.L."/>
            <person name="Loftus B."/>
            <person name="Yandell M."/>
            <person name="Majoros W.H."/>
            <person name="Rusch D.B."/>
            <person name="Lai Z."/>
            <person name="Kraft C.L."/>
            <person name="Abril J.F."/>
            <person name="Anthouard V."/>
            <person name="Arensburger P."/>
            <person name="Atkinson P.W."/>
            <person name="Baden H."/>
            <person name="de Berardinis V."/>
            <person name="Baldwin D."/>
            <person name="Benes V."/>
            <person name="Biedler J."/>
            <person name="Blass C."/>
            <person name="Bolanos R."/>
            <person name="Boscus D."/>
            <person name="Barnstead M."/>
            <person name="Cai S."/>
            <person name="Center A."/>
            <person name="Chaturverdi K."/>
            <person name="Christophides G.K."/>
            <person name="Chrystal M.A."/>
            <person name="Clamp M."/>
            <person name="Cravchik A."/>
            <person name="Curwen V."/>
            <person name="Dana A."/>
            <person name="Delcher A."/>
            <person name="Dew I."/>
            <person name="Evans C.A."/>
            <person name="Flanigan M."/>
            <person name="Grundschober-Freimoser A."/>
            <person name="Friedli L."/>
            <person name="Gu Z."/>
            <person name="Guan P."/>
            <person name="Guigo R."/>
            <person name="Hillenmeyer M.E."/>
            <person name="Hladun S.L."/>
            <person name="Hogan J.R."/>
            <person name="Hong Y.S."/>
            <person name="Hoover J."/>
            <person name="Jaillon O."/>
            <person name="Ke Z."/>
            <person name="Kodira C."/>
            <person name="Kokoza E."/>
            <person name="Koutsos A."/>
            <person name="Letunic I."/>
            <person name="Levitsky A."/>
            <person name="Liang Y."/>
            <person name="Lin J.J."/>
            <person name="Lobo N.F."/>
            <person name="Lopez J.R."/>
            <person name="Malek J.A."/>
            <person name="McIntosh T.C."/>
            <person name="Meister S."/>
            <person name="Miller J."/>
            <person name="Mobarry C."/>
            <person name="Mongin E."/>
            <person name="Murphy S.D."/>
            <person name="O'Brochta D.A."/>
            <person name="Pfannkoch C."/>
            <person name="Qi R."/>
            <person name="Regier M.A."/>
            <person name="Remington K."/>
            <person name="Shao H."/>
            <person name="Sharakhova M.V."/>
            <person name="Sitter C.D."/>
            <person name="Shetty J."/>
            <person name="Smith T.J."/>
            <person name="Strong R."/>
            <person name="Sun J."/>
            <person name="Thomasova D."/>
            <person name="Ton L.Q."/>
            <person name="Topalis P."/>
            <person name="Tu Z."/>
            <person name="Unger M.F."/>
            <person name="Walenz B."/>
            <person name="Wang A."/>
            <person name="Wang J."/>
            <person name="Wang M."/>
            <person name="Wang X."/>
            <person name="Woodford K.J."/>
            <person name="Wortman J.R."/>
            <person name="Wu M."/>
            <person name="Yao A."/>
            <person name="Zdobnov E.M."/>
            <person name="Zhang H."/>
            <person name="Zhao Q."/>
            <person name="Zhao S."/>
            <person name="Zhu S.C."/>
            <person name="Zhimulev I."/>
            <person name="Coluzzi M."/>
            <person name="della Torre A."/>
            <person name="Roth C.W."/>
            <person name="Louis C."/>
            <person name="Kalush F."/>
            <person name="Mural R.J."/>
            <person name="Myers E.W."/>
            <person name="Adams M.D."/>
            <person name="Smith H.O."/>
            <person name="Broder S."/>
            <person name="Gardner M.J."/>
            <person name="Fraser C.M."/>
            <person name="Birney E."/>
            <person name="Bork P."/>
            <person name="Brey P.T."/>
            <person name="Venter J.C."/>
            <person name="Weissenbach J."/>
            <person name="Kafatos F.C."/>
            <person name="Collins F.H."/>
            <person name="Hoffman S.L."/>
        </authorList>
    </citation>
    <scope>NUCLEOTIDE SEQUENCE [LARGE SCALE GENOMIC DNA]</scope>
    <source>
        <strain evidence="2 3">PEST</strain>
    </source>
</reference>
<dbReference type="AlphaFoldDB" id="A0A1S4HEL1"/>
<dbReference type="InParanoid" id="A0A1S4HEL1"/>
<dbReference type="EnsemblMetazoa" id="AGAP028434-RA">
    <property type="protein sequence ID" value="AGAP028434-PA"/>
    <property type="gene ID" value="AGAP028434"/>
</dbReference>
<dbReference type="EMBL" id="AAAB01008968">
    <property type="status" value="NOT_ANNOTATED_CDS"/>
    <property type="molecule type" value="Genomic_DNA"/>
</dbReference>
<organism evidence="2 3">
    <name type="scientific">Anopheles gambiae</name>
    <name type="common">African malaria mosquito</name>
    <dbReference type="NCBI Taxonomy" id="7165"/>
    <lineage>
        <taxon>Eukaryota</taxon>
        <taxon>Metazoa</taxon>
        <taxon>Ecdysozoa</taxon>
        <taxon>Arthropoda</taxon>
        <taxon>Hexapoda</taxon>
        <taxon>Insecta</taxon>
        <taxon>Pterygota</taxon>
        <taxon>Neoptera</taxon>
        <taxon>Endopterygota</taxon>
        <taxon>Diptera</taxon>
        <taxon>Nematocera</taxon>
        <taxon>Culicoidea</taxon>
        <taxon>Culicidae</taxon>
        <taxon>Anophelinae</taxon>
        <taxon>Anopheles</taxon>
    </lineage>
</organism>
<keyword evidence="3" id="KW-1185">Reference proteome</keyword>
<dbReference type="InterPro" id="IPR002656">
    <property type="entry name" value="Acyl_transf_3_dom"/>
</dbReference>
<dbReference type="Proteomes" id="UP000007062">
    <property type="component" value="Chromosome 2L"/>
</dbReference>
<feature type="domain" description="Acyltransferase 3" evidence="1">
    <location>
        <begin position="200"/>
        <end position="590"/>
    </location>
</feature>
<proteinExistence type="predicted"/>
<dbReference type="VEuPathDB" id="VectorBase:AGAMI1_004427"/>
<evidence type="ECO:0000259" key="1">
    <source>
        <dbReference type="Pfam" id="PF01757"/>
    </source>
</evidence>
<reference evidence="2" key="3">
    <citation type="submission" date="2021-01" db="UniProtKB">
        <authorList>
            <consortium name="EnsemblMetazoa"/>
        </authorList>
    </citation>
    <scope>IDENTIFICATION</scope>
    <source>
        <strain evidence="2">PEST</strain>
    </source>
</reference>
<dbReference type="PANTHER" id="PTHR11161">
    <property type="entry name" value="O-ACYLTRANSFERASE"/>
    <property type="match status" value="1"/>
</dbReference>
<name>A0A1S4HEL1_ANOGA</name>